<dbReference type="Pfam" id="PF11738">
    <property type="entry name" value="DUF3298"/>
    <property type="match status" value="1"/>
</dbReference>
<gene>
    <name evidence="3" type="ORF">CJO09_12895</name>
</gene>
<proteinExistence type="predicted"/>
<accession>A0ABX9MTN3</accession>
<feature type="domain" description="DUF3298" evidence="2">
    <location>
        <begin position="176"/>
        <end position="252"/>
    </location>
</feature>
<evidence type="ECO:0000313" key="3">
    <source>
        <dbReference type="EMBL" id="RII82239.1"/>
    </source>
</evidence>
<evidence type="ECO:0000313" key="4">
    <source>
        <dbReference type="Proteomes" id="UP000266483"/>
    </source>
</evidence>
<dbReference type="Proteomes" id="UP000266483">
    <property type="component" value="Unassembled WGS sequence"/>
</dbReference>
<dbReference type="RefSeq" id="WP_119442704.1">
    <property type="nucleotide sequence ID" value="NZ_CP170494.1"/>
</dbReference>
<dbReference type="Gene3D" id="3.30.565.40">
    <property type="entry name" value="Fervidobacterium nodosum Rt17-B1 like"/>
    <property type="match status" value="1"/>
</dbReference>
<dbReference type="InterPro" id="IPR021729">
    <property type="entry name" value="DUF3298"/>
</dbReference>
<comment type="caution">
    <text evidence="3">The sequence shown here is derived from an EMBL/GenBank/DDBJ whole genome shotgun (WGS) entry which is preliminary data.</text>
</comment>
<evidence type="ECO:0000256" key="1">
    <source>
        <dbReference type="SAM" id="SignalP"/>
    </source>
</evidence>
<feature type="chain" id="PRO_5045738169" description="DUF3298 domain-containing protein" evidence="1">
    <location>
        <begin position="27"/>
        <end position="268"/>
    </location>
</feature>
<sequence>MKGFFSRIHPASAILACLMLAGCASSPSNISLIPADKVASQTEKEGLFTQPVEWEKTRPGCEGECPTITVKSLVFPGVPVLTDLVDHALAMMTGVNAQRAPGYTTIAGFESYFWQTAGPRDEVILNAKTRYRNRYLTVIELDSWQYLTGAAHGIAATQFLNWDNGSRKVLGIRNVLQPNQYEAYLEALRRAHQRWLETQPAAREKPAEYNRLWPFQPSDNYAFTDTGLVVKYDSYAIAPYSSGQPELLIPYSELRGVLRPEFIPAETA</sequence>
<organism evidence="3 4">
    <name type="scientific">Neopusillimonas maritima</name>
    <dbReference type="NCBI Taxonomy" id="2026239"/>
    <lineage>
        <taxon>Bacteria</taxon>
        <taxon>Pseudomonadati</taxon>
        <taxon>Pseudomonadota</taxon>
        <taxon>Betaproteobacteria</taxon>
        <taxon>Burkholderiales</taxon>
        <taxon>Alcaligenaceae</taxon>
        <taxon>Neopusillimonas</taxon>
    </lineage>
</organism>
<dbReference type="EMBL" id="NQOU01000005">
    <property type="protein sequence ID" value="RII82239.1"/>
    <property type="molecule type" value="Genomic_DNA"/>
</dbReference>
<reference evidence="3 4" key="1">
    <citation type="submission" date="2017-08" db="EMBL/GenBank/DDBJ databases">
        <title>Pusillimonas indicus sp. nov., a member of the family Alcaligenaceae isolated from surface seawater.</title>
        <authorList>
            <person name="Li J."/>
        </authorList>
    </citation>
    <scope>NUCLEOTIDE SEQUENCE [LARGE SCALE GENOMIC DNA]</scope>
    <source>
        <strain evidence="3 4">17-4A</strain>
    </source>
</reference>
<keyword evidence="1" id="KW-0732">Signal</keyword>
<dbReference type="InterPro" id="IPR037126">
    <property type="entry name" value="PdaC/RsiV-like_sf"/>
</dbReference>
<name>A0ABX9MTN3_9BURK</name>
<protein>
    <recommendedName>
        <fullName evidence="2">DUF3298 domain-containing protein</fullName>
    </recommendedName>
</protein>
<keyword evidence="4" id="KW-1185">Reference proteome</keyword>
<dbReference type="PROSITE" id="PS51257">
    <property type="entry name" value="PROKAR_LIPOPROTEIN"/>
    <property type="match status" value="1"/>
</dbReference>
<feature type="signal peptide" evidence="1">
    <location>
        <begin position="1"/>
        <end position="26"/>
    </location>
</feature>
<dbReference type="Gene3D" id="3.90.640.20">
    <property type="entry name" value="Heat-shock cognate protein, ATPase"/>
    <property type="match status" value="1"/>
</dbReference>
<evidence type="ECO:0000259" key="2">
    <source>
        <dbReference type="Pfam" id="PF11738"/>
    </source>
</evidence>